<evidence type="ECO:0000313" key="3">
    <source>
        <dbReference type="Proteomes" id="UP000324376"/>
    </source>
</evidence>
<feature type="compositionally biased region" description="Basic and acidic residues" evidence="1">
    <location>
        <begin position="1"/>
        <end position="16"/>
    </location>
</feature>
<comment type="caution">
    <text evidence="2">The sequence shown here is derived from an EMBL/GenBank/DDBJ whole genome shotgun (WGS) entry which is preliminary data.</text>
</comment>
<dbReference type="EMBL" id="VNHU01000009">
    <property type="protein sequence ID" value="TYP71516.1"/>
    <property type="molecule type" value="Genomic_DNA"/>
</dbReference>
<dbReference type="RefSeq" id="WP_148783409.1">
    <property type="nucleotide sequence ID" value="NZ_VNHU01000009.1"/>
</dbReference>
<name>A0A5S5BZ78_9FLAO</name>
<reference evidence="2 3" key="1">
    <citation type="submission" date="2019-07" db="EMBL/GenBank/DDBJ databases">
        <title>Genomic Encyclopedia of Archaeal and Bacterial Type Strains, Phase II (KMG-II): from individual species to whole genera.</title>
        <authorList>
            <person name="Goeker M."/>
        </authorList>
    </citation>
    <scope>NUCLEOTIDE SEQUENCE [LARGE SCALE GENOMIC DNA]</scope>
    <source>
        <strain evidence="2 3">DSM 17527</strain>
    </source>
</reference>
<organism evidence="2 3">
    <name type="scientific">Aquimarina intermedia</name>
    <dbReference type="NCBI Taxonomy" id="350814"/>
    <lineage>
        <taxon>Bacteria</taxon>
        <taxon>Pseudomonadati</taxon>
        <taxon>Bacteroidota</taxon>
        <taxon>Flavobacteriia</taxon>
        <taxon>Flavobacteriales</taxon>
        <taxon>Flavobacteriaceae</taxon>
        <taxon>Aquimarina</taxon>
    </lineage>
</organism>
<dbReference type="Proteomes" id="UP000324376">
    <property type="component" value="Unassembled WGS sequence"/>
</dbReference>
<evidence type="ECO:0000313" key="2">
    <source>
        <dbReference type="EMBL" id="TYP71516.1"/>
    </source>
</evidence>
<dbReference type="AlphaFoldDB" id="A0A5S5BZ78"/>
<feature type="region of interest" description="Disordered" evidence="1">
    <location>
        <begin position="1"/>
        <end position="34"/>
    </location>
</feature>
<evidence type="ECO:0000256" key="1">
    <source>
        <dbReference type="SAM" id="MobiDB-lite"/>
    </source>
</evidence>
<proteinExistence type="predicted"/>
<sequence>MNSETKTKAELREERLQSFIPESRRDRRRKKNRLFNNKKGIQLVVARYGNNFAKYRKEIQYIDGKQIVHSIPVETKR</sequence>
<gene>
    <name evidence="2" type="ORF">BD809_10998</name>
</gene>
<keyword evidence="3" id="KW-1185">Reference proteome</keyword>
<accession>A0A5S5BZ78</accession>
<protein>
    <submittedName>
        <fullName evidence="2">Uncharacterized protein</fullName>
    </submittedName>
</protein>